<feature type="transmembrane region" description="Helical" evidence="7">
    <location>
        <begin position="89"/>
        <end position="108"/>
    </location>
</feature>
<accession>A0A448VKA4</accession>
<evidence type="ECO:0000256" key="4">
    <source>
        <dbReference type="ARBA" id="ARBA00022692"/>
    </source>
</evidence>
<evidence type="ECO:0000256" key="1">
    <source>
        <dbReference type="ARBA" id="ARBA00004141"/>
    </source>
</evidence>
<feature type="transmembrane region" description="Helical" evidence="7">
    <location>
        <begin position="27"/>
        <end position="53"/>
    </location>
</feature>
<evidence type="ECO:0000256" key="6">
    <source>
        <dbReference type="ARBA" id="ARBA00023136"/>
    </source>
</evidence>
<keyword evidence="3" id="KW-0813">Transport</keyword>
<evidence type="ECO:0000256" key="3">
    <source>
        <dbReference type="ARBA" id="ARBA00022448"/>
    </source>
</evidence>
<keyword evidence="6 7" id="KW-0472">Membrane</keyword>
<keyword evidence="5 7" id="KW-1133">Transmembrane helix</keyword>
<dbReference type="GO" id="GO:0005886">
    <property type="term" value="C:plasma membrane"/>
    <property type="evidence" value="ECO:0007669"/>
    <property type="project" value="TreeGrafter"/>
</dbReference>
<dbReference type="Pfam" id="PF00860">
    <property type="entry name" value="Xan_ur_permease"/>
    <property type="match status" value="1"/>
</dbReference>
<evidence type="ECO:0000256" key="5">
    <source>
        <dbReference type="ARBA" id="ARBA00022989"/>
    </source>
</evidence>
<dbReference type="EMBL" id="LR134533">
    <property type="protein sequence ID" value="VEJ50239.1"/>
    <property type="molecule type" value="Genomic_DNA"/>
</dbReference>
<organism evidence="8 9">
    <name type="scientific">Neisseria weaveri</name>
    <dbReference type="NCBI Taxonomy" id="28091"/>
    <lineage>
        <taxon>Bacteria</taxon>
        <taxon>Pseudomonadati</taxon>
        <taxon>Pseudomonadota</taxon>
        <taxon>Betaproteobacteria</taxon>
        <taxon>Neisseriales</taxon>
        <taxon>Neisseriaceae</taxon>
        <taxon>Neisseria</taxon>
    </lineage>
</organism>
<name>A0A448VKA4_9NEIS</name>
<keyword evidence="4 7" id="KW-0812">Transmembrane</keyword>
<dbReference type="PROSITE" id="PS01116">
    <property type="entry name" value="XANTH_URACIL_PERMASE"/>
    <property type="match status" value="1"/>
</dbReference>
<keyword evidence="9" id="KW-1185">Reference proteome</keyword>
<dbReference type="AlphaFoldDB" id="A0A448VKA4"/>
<gene>
    <name evidence="8" type="primary">xanQ</name>
    <name evidence="8" type="ORF">NCTC12742_00589</name>
</gene>
<dbReference type="PANTHER" id="PTHR42810">
    <property type="entry name" value="PURINE PERMEASE C1399.01C-RELATED"/>
    <property type="match status" value="1"/>
</dbReference>
<comment type="subcellular location">
    <subcellularLocation>
        <location evidence="1">Membrane</location>
        <topology evidence="1">Multi-pass membrane protein</topology>
    </subcellularLocation>
</comment>
<evidence type="ECO:0000256" key="7">
    <source>
        <dbReference type="SAM" id="Phobius"/>
    </source>
</evidence>
<comment type="similarity">
    <text evidence="2">Belongs to the nucleobase:cation symporter-2 (NCS2) (TC 2.A.40) family.</text>
</comment>
<protein>
    <submittedName>
        <fullName evidence="8">Transmembrane transport protein</fullName>
    </submittedName>
</protein>
<reference evidence="8 9" key="1">
    <citation type="submission" date="2018-12" db="EMBL/GenBank/DDBJ databases">
        <authorList>
            <consortium name="Pathogen Informatics"/>
        </authorList>
    </citation>
    <scope>NUCLEOTIDE SEQUENCE [LARGE SCALE GENOMIC DNA]</scope>
    <source>
        <strain evidence="8 9">NCTC12742</strain>
    </source>
</reference>
<evidence type="ECO:0000313" key="9">
    <source>
        <dbReference type="Proteomes" id="UP000272771"/>
    </source>
</evidence>
<dbReference type="OrthoDB" id="9805749at2"/>
<feature type="transmembrane region" description="Helical" evidence="7">
    <location>
        <begin position="157"/>
        <end position="180"/>
    </location>
</feature>
<feature type="transmembrane region" description="Helical" evidence="7">
    <location>
        <begin position="59"/>
        <end position="77"/>
    </location>
</feature>
<sequence>MATPVRKTGDMPDLVYRLEDKPPFVNALLSAVTHLLAIFVPMITPALIVGGALKLPAEMTAYLVSMAMVASGIGTYLQVNRFGPVGSGMLSIQSVNFSFVGVMIALGAGMKEHGMDEHAMLSALMGIGFVGAFLVAGSAWLLPYLKKVITPTVSGVVVMMIGLSLIGVAITEFGGGFAALGNGSFGSWQNIGLAAFVLAVVLFFNTLKNPLLRMSGIAVGMVSGYVVALFLGMVDFSVLENLPVMTMPVPFKYGFDFQFVPFLVAGLVYLLSIFEAVGDLTATAMVSGEPYEGDEFQKRLRGGVFADGLVSVIATALGSLPLTTFAQNNGVIQMTGVASRHVGKYIAVILVLLGLFPVVGRAFTTIPSPVLGGAMVLMFGMITVAGVRIMMTNGINRRETIIAATAIGLGLGVSFKPEVFALLPLKELFQNPICMGGVAALVMNLIMPADHSEKVYLSDDLDI</sequence>
<feature type="transmembrane region" description="Helical" evidence="7">
    <location>
        <begin position="216"/>
        <end position="239"/>
    </location>
</feature>
<dbReference type="InterPro" id="IPR006043">
    <property type="entry name" value="NCS2"/>
</dbReference>
<evidence type="ECO:0000313" key="8">
    <source>
        <dbReference type="EMBL" id="VEJ50239.1"/>
    </source>
</evidence>
<feature type="transmembrane region" description="Helical" evidence="7">
    <location>
        <begin position="342"/>
        <end position="364"/>
    </location>
</feature>
<feature type="transmembrane region" description="Helical" evidence="7">
    <location>
        <begin position="186"/>
        <end position="204"/>
    </location>
</feature>
<evidence type="ECO:0000256" key="2">
    <source>
        <dbReference type="ARBA" id="ARBA00008821"/>
    </source>
</evidence>
<dbReference type="GO" id="GO:0042907">
    <property type="term" value="F:xanthine transmembrane transporter activity"/>
    <property type="evidence" value="ECO:0007669"/>
    <property type="project" value="TreeGrafter"/>
</dbReference>
<dbReference type="PANTHER" id="PTHR42810:SF5">
    <property type="entry name" value="XANTHINE PERMEASE XANQ"/>
    <property type="match status" value="1"/>
</dbReference>
<feature type="transmembrane region" description="Helical" evidence="7">
    <location>
        <begin position="259"/>
        <end position="277"/>
    </location>
</feature>
<dbReference type="NCBIfam" id="TIGR00801">
    <property type="entry name" value="ncs2"/>
    <property type="match status" value="1"/>
</dbReference>
<dbReference type="InterPro" id="IPR006042">
    <property type="entry name" value="Xan_ur_permease"/>
</dbReference>
<dbReference type="STRING" id="28091.SAMEA3174300_01212"/>
<feature type="transmembrane region" description="Helical" evidence="7">
    <location>
        <begin position="120"/>
        <end position="145"/>
    </location>
</feature>
<dbReference type="Proteomes" id="UP000272771">
    <property type="component" value="Chromosome"/>
</dbReference>
<proteinExistence type="inferred from homology"/>
<dbReference type="RefSeq" id="WP_004282836.1">
    <property type="nucleotide sequence ID" value="NZ_CAUJRG010000004.1"/>
</dbReference>
<feature type="transmembrane region" description="Helical" evidence="7">
    <location>
        <begin position="370"/>
        <end position="389"/>
    </location>
</feature>